<dbReference type="GO" id="GO:0006436">
    <property type="term" value="P:tryptophanyl-tRNA aminoacylation"/>
    <property type="evidence" value="ECO:0007669"/>
    <property type="project" value="UniProtKB-UniRule"/>
</dbReference>
<dbReference type="Gene3D" id="3.40.50.620">
    <property type="entry name" value="HUPs"/>
    <property type="match status" value="1"/>
</dbReference>
<dbReference type="PRINTS" id="PR01039">
    <property type="entry name" value="TRNASYNTHTRP"/>
</dbReference>
<organism evidence="10 11">
    <name type="scientific">Mycoplasma bradburyae</name>
    <dbReference type="NCBI Taxonomy" id="2963128"/>
    <lineage>
        <taxon>Bacteria</taxon>
        <taxon>Bacillati</taxon>
        <taxon>Mycoplasmatota</taxon>
        <taxon>Mollicutes</taxon>
        <taxon>Mycoplasmataceae</taxon>
        <taxon>Mycoplasma</taxon>
    </lineage>
</organism>
<dbReference type="Pfam" id="PF00579">
    <property type="entry name" value="tRNA-synt_1b"/>
    <property type="match status" value="1"/>
</dbReference>
<sequence length="348" mass="39514">MNKIISGIQSTGSLHLGNYLGSISKNLSLQNQYQLNLFVANLHTITVDFDRFQGRQNIIDLVKIYLASGLDVSKNNIFLQSDINEHPALGHVLLCHTTMGELERMTQYKDKKQKFVQNNQTIKIPTGLLTYPTLMAADILLYNADYVCVGDDQKQHIELTRNIAIRMNNKYGELFKVPEPIIAKVGARIMDLANPNKKMSKSALSKKGIINLDDSKEDVFNKIKSAKTDNLNTVGFDYKTQPEISNLVGIYYASINDHLNNELRTKLFNKSSEVLVEDVINRYHNKSYKDFKEELFEIIWNILGTIQTNIKNISDEDVKKVLMKGKENLLPIAQATLLNVYKKLGMVV</sequence>
<dbReference type="GO" id="GO:0005829">
    <property type="term" value="C:cytosol"/>
    <property type="evidence" value="ECO:0007669"/>
    <property type="project" value="TreeGrafter"/>
</dbReference>
<evidence type="ECO:0000313" key="11">
    <source>
        <dbReference type="Proteomes" id="UP001216384"/>
    </source>
</evidence>
<evidence type="ECO:0000256" key="7">
    <source>
        <dbReference type="ARBA" id="ARBA00023146"/>
    </source>
</evidence>
<dbReference type="InterPro" id="IPR014729">
    <property type="entry name" value="Rossmann-like_a/b/a_fold"/>
</dbReference>
<gene>
    <name evidence="10" type="primary">trpS</name>
    <name evidence="10" type="ORF">LNO71_00340</name>
</gene>
<dbReference type="InterPro" id="IPR050203">
    <property type="entry name" value="Trp-tRNA_synthetase"/>
</dbReference>
<evidence type="ECO:0000256" key="4">
    <source>
        <dbReference type="ARBA" id="ARBA00022741"/>
    </source>
</evidence>
<dbReference type="GO" id="GO:0004830">
    <property type="term" value="F:tryptophan-tRNA ligase activity"/>
    <property type="evidence" value="ECO:0007669"/>
    <property type="project" value="UniProtKB-UniRule"/>
</dbReference>
<accession>A0AAW6HR97</accession>
<dbReference type="RefSeq" id="WP_255045711.1">
    <property type="nucleotide sequence ID" value="NZ_CP101415.1"/>
</dbReference>
<dbReference type="Gene3D" id="1.10.240.10">
    <property type="entry name" value="Tyrosyl-Transfer RNA Synthetase"/>
    <property type="match status" value="1"/>
</dbReference>
<dbReference type="InterPro" id="IPR002305">
    <property type="entry name" value="aa-tRNA-synth_Ic"/>
</dbReference>
<dbReference type="NCBIfam" id="TIGR00233">
    <property type="entry name" value="trpS"/>
    <property type="match status" value="1"/>
</dbReference>
<evidence type="ECO:0000256" key="8">
    <source>
        <dbReference type="NCBIfam" id="TIGR00233"/>
    </source>
</evidence>
<evidence type="ECO:0000256" key="5">
    <source>
        <dbReference type="ARBA" id="ARBA00022840"/>
    </source>
</evidence>
<dbReference type="GO" id="GO:0005524">
    <property type="term" value="F:ATP binding"/>
    <property type="evidence" value="ECO:0007669"/>
    <property type="project" value="UniProtKB-KW"/>
</dbReference>
<dbReference type="Proteomes" id="UP001216384">
    <property type="component" value="Unassembled WGS sequence"/>
</dbReference>
<keyword evidence="7 9" id="KW-0030">Aminoacyl-tRNA synthetase</keyword>
<dbReference type="PANTHER" id="PTHR43766:SF1">
    <property type="entry name" value="TRYPTOPHAN--TRNA LIGASE, MITOCHONDRIAL"/>
    <property type="match status" value="1"/>
</dbReference>
<dbReference type="InterPro" id="IPR002306">
    <property type="entry name" value="Trp-tRNA-ligase"/>
</dbReference>
<dbReference type="PANTHER" id="PTHR43766">
    <property type="entry name" value="TRYPTOPHAN--TRNA LIGASE, MITOCHONDRIAL"/>
    <property type="match status" value="1"/>
</dbReference>
<reference evidence="10" key="1">
    <citation type="submission" date="2021-11" db="EMBL/GenBank/DDBJ databases">
        <title>Description of Mycoplasma bradburyaesp. nov.from sea birds: a tribute to a great mycoplasmologist.</title>
        <authorList>
            <person name="Ramirez A.S."/>
            <person name="Poveda C."/>
            <person name="Suarez-Perez A."/>
            <person name="Rosales R.S."/>
            <person name="Dijkman R."/>
            <person name="Feberwee A."/>
            <person name="Spergser J."/>
            <person name="Szostak M.P."/>
            <person name="Ressel L."/>
            <person name="Calabuig P."/>
            <person name="Catania S."/>
            <person name="Gobbo F."/>
            <person name="Timofte D."/>
            <person name="Poveda J.B."/>
        </authorList>
    </citation>
    <scope>NUCLEOTIDE SEQUENCE</scope>
    <source>
        <strain evidence="10">T264</strain>
    </source>
</reference>
<comment type="similarity">
    <text evidence="1 9">Belongs to the class-I aminoacyl-tRNA synthetase family.</text>
</comment>
<dbReference type="CDD" id="cd00806">
    <property type="entry name" value="TrpRS_core"/>
    <property type="match status" value="1"/>
</dbReference>
<evidence type="ECO:0000256" key="1">
    <source>
        <dbReference type="ARBA" id="ARBA00005594"/>
    </source>
</evidence>
<comment type="caution">
    <text evidence="10">The sequence shown here is derived from an EMBL/GenBank/DDBJ whole genome shotgun (WGS) entry which is preliminary data.</text>
</comment>
<protein>
    <recommendedName>
        <fullName evidence="2 8">Tryptophan--tRNA ligase</fullName>
        <ecNumber evidence="2 8">6.1.1.2</ecNumber>
    </recommendedName>
</protein>
<dbReference type="SUPFAM" id="SSF52374">
    <property type="entry name" value="Nucleotidylyl transferase"/>
    <property type="match status" value="1"/>
</dbReference>
<evidence type="ECO:0000313" key="10">
    <source>
        <dbReference type="EMBL" id="MDC4183093.1"/>
    </source>
</evidence>
<evidence type="ECO:0000256" key="6">
    <source>
        <dbReference type="ARBA" id="ARBA00022917"/>
    </source>
</evidence>
<dbReference type="AlphaFoldDB" id="A0AAW6HR97"/>
<keyword evidence="5 9" id="KW-0067">ATP-binding</keyword>
<dbReference type="EMBL" id="JAJHZP010000002">
    <property type="protein sequence ID" value="MDC4183093.1"/>
    <property type="molecule type" value="Genomic_DNA"/>
</dbReference>
<keyword evidence="4 9" id="KW-0547">Nucleotide-binding</keyword>
<evidence type="ECO:0000256" key="3">
    <source>
        <dbReference type="ARBA" id="ARBA00022598"/>
    </source>
</evidence>
<dbReference type="EC" id="6.1.1.2" evidence="2 8"/>
<proteinExistence type="inferred from homology"/>
<keyword evidence="3 9" id="KW-0436">Ligase</keyword>
<evidence type="ECO:0000256" key="2">
    <source>
        <dbReference type="ARBA" id="ARBA00013161"/>
    </source>
</evidence>
<name>A0AAW6HR97_9MOLU</name>
<evidence type="ECO:0000256" key="9">
    <source>
        <dbReference type="RuleBase" id="RU363036"/>
    </source>
</evidence>
<keyword evidence="6 9" id="KW-0648">Protein biosynthesis</keyword>